<reference evidence="2" key="1">
    <citation type="submission" date="2017-06" db="EMBL/GenBank/DDBJ databases">
        <authorList>
            <person name="Rodrigo-Torres L."/>
            <person name="Arahal R.D."/>
            <person name="Lucena T."/>
        </authorList>
    </citation>
    <scope>NUCLEOTIDE SEQUENCE [LARGE SCALE GENOMIC DNA]</scope>
    <source>
        <strain evidence="2">CECT 9192</strain>
    </source>
</reference>
<dbReference type="RefSeq" id="WP_087853104.1">
    <property type="nucleotide sequence ID" value="NZ_FYAJ01000002.1"/>
</dbReference>
<gene>
    <name evidence="1" type="ORF">PAND9192_01348</name>
</gene>
<evidence type="ECO:0000313" key="2">
    <source>
        <dbReference type="Proteomes" id="UP000195719"/>
    </source>
</evidence>
<dbReference type="Proteomes" id="UP000195719">
    <property type="component" value="Unassembled WGS sequence"/>
</dbReference>
<organism evidence="1 2">
    <name type="scientific">Photobacterium andalusiense</name>
    <dbReference type="NCBI Taxonomy" id="2204296"/>
    <lineage>
        <taxon>Bacteria</taxon>
        <taxon>Pseudomonadati</taxon>
        <taxon>Pseudomonadota</taxon>
        <taxon>Gammaproteobacteria</taxon>
        <taxon>Vibrionales</taxon>
        <taxon>Vibrionaceae</taxon>
        <taxon>Photobacterium</taxon>
    </lineage>
</organism>
<keyword evidence="2" id="KW-1185">Reference proteome</keyword>
<name>A0A1Y6MFB3_9GAMM</name>
<sequence>MSTQKFTAYEREALWLAHNKKCAYTREPLDMSSFHIDHILPESLVSNLTELEKVKSLLKLGAKFDIHGYENLLPCRSGANLQKGSIVFDEARTQFFLGIAESKKAEVLKNLEKISKRNIRGKALILLQQCLEGGQLSPSEVASILDEHKEKPDEIFHLIESLKFLNTEEIRSISKVDIDELLSRQVQLGQNNHIDGATLINDMNETLYVRTCKEYNEAINSGYYALTNFDIKMSTFFEHQCGLLNAIKAAKVPECSFIDDPRVGVVDLQLLPFSLFPFLGDVPDEDDTTVTYQSKVDDGTINIKRIKQNMVCVEDKEGMGQQLIEVLRADFNGDGLEEILLFEYCYATHGTFGAGGIRILSRNTFDGSFELTQ</sequence>
<dbReference type="EMBL" id="FYAJ01000002">
    <property type="protein sequence ID" value="SMY34478.1"/>
    <property type="molecule type" value="Genomic_DNA"/>
</dbReference>
<dbReference type="AlphaFoldDB" id="A0A1Y6MFB3"/>
<proteinExistence type="predicted"/>
<dbReference type="Gene3D" id="1.10.30.50">
    <property type="match status" value="1"/>
</dbReference>
<protein>
    <submittedName>
        <fullName evidence="1">Uncharacterized protein</fullName>
    </submittedName>
</protein>
<evidence type="ECO:0000313" key="1">
    <source>
        <dbReference type="EMBL" id="SMY34478.1"/>
    </source>
</evidence>
<accession>A0A1Y6MFB3</accession>